<dbReference type="EMBL" id="JBBJUP010000007">
    <property type="protein sequence ID" value="MEJ8279501.1"/>
    <property type="molecule type" value="Genomic_DNA"/>
</dbReference>
<protein>
    <recommendedName>
        <fullName evidence="3">DUF3168 domain-containing protein</fullName>
    </recommendedName>
</protein>
<keyword evidence="2" id="KW-1185">Reference proteome</keyword>
<name>A0ABU8T7I5_9PSEU</name>
<reference evidence="1 2" key="1">
    <citation type="submission" date="2024-03" db="EMBL/GenBank/DDBJ databases">
        <title>Draft genome sequence of Pseudonocardia sp. DW16-2.</title>
        <authorList>
            <person name="Duangmal K."/>
        </authorList>
    </citation>
    <scope>NUCLEOTIDE SEQUENCE [LARGE SCALE GENOMIC DNA]</scope>
    <source>
        <strain evidence="1 2">DW16-2</strain>
    </source>
</reference>
<sequence length="134" mass="13436">MTPDPAERARDAVLLLLAADPDLAALGITFETVVALPGIGGSYDVTARPDADVLVLTWSRPPGGARQRVCLSVVRSPAGPPARAAAILRTAARALRAAATPLPGVTAIAVSAPHVQRAAGDGLVTTGFDVVGAA</sequence>
<comment type="caution">
    <text evidence="1">The sequence shown here is derived from an EMBL/GenBank/DDBJ whole genome shotgun (WGS) entry which is preliminary data.</text>
</comment>
<evidence type="ECO:0000313" key="1">
    <source>
        <dbReference type="EMBL" id="MEJ8279501.1"/>
    </source>
</evidence>
<dbReference type="Proteomes" id="UP001364211">
    <property type="component" value="Unassembled WGS sequence"/>
</dbReference>
<organism evidence="1 2">
    <name type="scientific">Pseudonocardia spirodelae</name>
    <dbReference type="NCBI Taxonomy" id="3133431"/>
    <lineage>
        <taxon>Bacteria</taxon>
        <taxon>Bacillati</taxon>
        <taxon>Actinomycetota</taxon>
        <taxon>Actinomycetes</taxon>
        <taxon>Pseudonocardiales</taxon>
        <taxon>Pseudonocardiaceae</taxon>
        <taxon>Pseudonocardia</taxon>
    </lineage>
</organism>
<dbReference type="RefSeq" id="WP_340289227.1">
    <property type="nucleotide sequence ID" value="NZ_JBBJUP010000007.1"/>
</dbReference>
<evidence type="ECO:0008006" key="3">
    <source>
        <dbReference type="Google" id="ProtNLM"/>
    </source>
</evidence>
<gene>
    <name evidence="1" type="ORF">WJX68_11220</name>
</gene>
<proteinExistence type="predicted"/>
<evidence type="ECO:0000313" key="2">
    <source>
        <dbReference type="Proteomes" id="UP001364211"/>
    </source>
</evidence>
<accession>A0ABU8T7I5</accession>